<evidence type="ECO:0000256" key="3">
    <source>
        <dbReference type="ARBA" id="ARBA00023163"/>
    </source>
</evidence>
<accession>A0ABS6DLL3</accession>
<dbReference type="GO" id="GO:0008483">
    <property type="term" value="F:transaminase activity"/>
    <property type="evidence" value="ECO:0007669"/>
    <property type="project" value="UniProtKB-KW"/>
</dbReference>
<dbReference type="SMART" id="SM00345">
    <property type="entry name" value="HTH_GNTR"/>
    <property type="match status" value="1"/>
</dbReference>
<sequence length="488" mass="54095">MKPSIHFSDIDFLNSPLSREPGNSLQQQLYSRIKNAILDGKLKPGSRLPGTRKVGETLNIGRNTVIIVYELLTSEGFLISDNTGTRISNNYPESATSPAHLPEEVKESITSLVEGTEITQQVINSAFFPGIPALNIFPHNEWRRAESRASRKAGFTILNYGLPDGEPALKQAVASYLATSRGVNCTPEQIILSSGLHKTLQICLAPITQKGDRVWVENPGYEFAKSPFRNAGLNIFPIKVDKDGINPTQEMWQNFPPKVIYLTPSSQYPTGARLSLERRIDIINNAIKYNTIVIEDDYGGEFPNPGPQLISLQGMNSQASVIYIGSFSQMMFPALRVGFAVLPSTLLGPVSESLLTQPHGGNRLAQLTLTEFIESGRFIRHINKMSKAYQDKRKKLIRAIKKSLHCAYEITGQQVGTQLTLNLPADIDDVQLVAQAQQHGINMLPLSRFRADDTVEANGLLIGYANTPTDLYDTYMLRIDKLIAEQQK</sequence>
<dbReference type="CDD" id="cd00609">
    <property type="entry name" value="AAT_like"/>
    <property type="match status" value="1"/>
</dbReference>
<dbReference type="PANTHER" id="PTHR46577">
    <property type="entry name" value="HTH-TYPE TRANSCRIPTIONAL REGULATORY PROTEIN GABR"/>
    <property type="match status" value="1"/>
</dbReference>
<keyword evidence="5" id="KW-0808">Transferase</keyword>
<organism evidence="5 6">
    <name type="scientific">Cedecea davisae</name>
    <dbReference type="NCBI Taxonomy" id="158484"/>
    <lineage>
        <taxon>Bacteria</taxon>
        <taxon>Pseudomonadati</taxon>
        <taxon>Pseudomonadota</taxon>
        <taxon>Gammaproteobacteria</taxon>
        <taxon>Enterobacterales</taxon>
        <taxon>Enterobacteriaceae</taxon>
        <taxon>Cedecea</taxon>
    </lineage>
</organism>
<evidence type="ECO:0000259" key="4">
    <source>
        <dbReference type="PROSITE" id="PS50949"/>
    </source>
</evidence>
<dbReference type="InterPro" id="IPR051446">
    <property type="entry name" value="HTH_trans_reg/aminotransferase"/>
</dbReference>
<evidence type="ECO:0000313" key="6">
    <source>
        <dbReference type="Proteomes" id="UP000686327"/>
    </source>
</evidence>
<dbReference type="InterPro" id="IPR004839">
    <property type="entry name" value="Aminotransferase_I/II_large"/>
</dbReference>
<dbReference type="Pfam" id="PF00155">
    <property type="entry name" value="Aminotran_1_2"/>
    <property type="match status" value="1"/>
</dbReference>
<keyword evidence="2" id="KW-0238">DNA-binding</keyword>
<reference evidence="5 6" key="1">
    <citation type="submission" date="2021-04" db="EMBL/GenBank/DDBJ databases">
        <authorList>
            <person name="Seiffert S.N."/>
        </authorList>
    </citation>
    <scope>NUCLEOTIDE SEQUENCE [LARGE SCALE GENOMIC DNA]</scope>
    <source>
        <strain evidence="5 6">1</strain>
    </source>
</reference>
<name>A0ABS6DLL3_9ENTR</name>
<reference evidence="6" key="2">
    <citation type="submission" date="2023-07" db="EMBL/GenBank/DDBJ databases">
        <title>Cedecea davisae an AmpC producer and its therapeutic implications.</title>
        <authorList>
            <person name="Notter J."/>
        </authorList>
    </citation>
    <scope>NUCLEOTIDE SEQUENCE [LARGE SCALE GENOMIC DNA]</scope>
    <source>
        <strain evidence="6">1</strain>
    </source>
</reference>
<dbReference type="RefSeq" id="WP_216376905.1">
    <property type="nucleotide sequence ID" value="NZ_JAGRYT010000038.1"/>
</dbReference>
<feature type="domain" description="HTH gntR-type" evidence="4">
    <location>
        <begin position="23"/>
        <end position="90"/>
    </location>
</feature>
<dbReference type="EMBL" id="JAGRYU010000035">
    <property type="protein sequence ID" value="MBU4684082.1"/>
    <property type="molecule type" value="Genomic_DNA"/>
</dbReference>
<evidence type="ECO:0000256" key="2">
    <source>
        <dbReference type="ARBA" id="ARBA00023125"/>
    </source>
</evidence>
<proteinExistence type="predicted"/>
<evidence type="ECO:0000256" key="1">
    <source>
        <dbReference type="ARBA" id="ARBA00023015"/>
    </source>
</evidence>
<keyword evidence="3" id="KW-0804">Transcription</keyword>
<dbReference type="CDD" id="cd07377">
    <property type="entry name" value="WHTH_GntR"/>
    <property type="match status" value="1"/>
</dbReference>
<protein>
    <submittedName>
        <fullName evidence="5">PLP-dependent aminotransferase family protein</fullName>
    </submittedName>
</protein>
<dbReference type="PROSITE" id="PS50949">
    <property type="entry name" value="HTH_GNTR"/>
    <property type="match status" value="1"/>
</dbReference>
<comment type="caution">
    <text evidence="5">The sequence shown here is derived from an EMBL/GenBank/DDBJ whole genome shotgun (WGS) entry which is preliminary data.</text>
</comment>
<evidence type="ECO:0000313" key="5">
    <source>
        <dbReference type="EMBL" id="MBU4684082.1"/>
    </source>
</evidence>
<keyword evidence="1" id="KW-0805">Transcription regulation</keyword>
<dbReference type="Pfam" id="PF00392">
    <property type="entry name" value="GntR"/>
    <property type="match status" value="1"/>
</dbReference>
<dbReference type="Proteomes" id="UP000686327">
    <property type="component" value="Unassembled WGS sequence"/>
</dbReference>
<gene>
    <name evidence="5" type="ORF">KC222_18950</name>
</gene>
<keyword evidence="5" id="KW-0032">Aminotransferase</keyword>
<dbReference type="InterPro" id="IPR000524">
    <property type="entry name" value="Tscrpt_reg_HTH_GntR"/>
</dbReference>
<dbReference type="PANTHER" id="PTHR46577:SF1">
    <property type="entry name" value="HTH-TYPE TRANSCRIPTIONAL REGULATORY PROTEIN GABR"/>
    <property type="match status" value="1"/>
</dbReference>
<keyword evidence="6" id="KW-1185">Reference proteome</keyword>